<dbReference type="PROSITE" id="PS51063">
    <property type="entry name" value="HTH_CRP_2"/>
    <property type="match status" value="1"/>
</dbReference>
<proteinExistence type="predicted"/>
<dbReference type="InterPro" id="IPR014710">
    <property type="entry name" value="RmlC-like_jellyroll"/>
</dbReference>
<keyword evidence="3" id="KW-0804">Transcription</keyword>
<feature type="domain" description="Cyclic nucleotide-binding" evidence="4">
    <location>
        <begin position="36"/>
        <end position="135"/>
    </location>
</feature>
<dbReference type="Pfam" id="PF13545">
    <property type="entry name" value="HTH_Crp_2"/>
    <property type="match status" value="1"/>
</dbReference>
<keyword evidence="7" id="KW-1185">Reference proteome</keyword>
<dbReference type="SUPFAM" id="SSF51206">
    <property type="entry name" value="cAMP-binding domain-like"/>
    <property type="match status" value="1"/>
</dbReference>
<dbReference type="Pfam" id="PF00027">
    <property type="entry name" value="cNMP_binding"/>
    <property type="match status" value="1"/>
</dbReference>
<evidence type="ECO:0000313" key="7">
    <source>
        <dbReference type="Proteomes" id="UP001208567"/>
    </source>
</evidence>
<evidence type="ECO:0000259" key="4">
    <source>
        <dbReference type="PROSITE" id="PS50042"/>
    </source>
</evidence>
<sequence length="231" mass="27477">MKRIFNNELLNYYIAENDIESIFDNDMLKHTQLHFYEKNEFILKAGFELEYYYLFVDGKIKVSYLLENGKSILLKFYKDFNPLGDVELINNTPIRCNIETIEDSYLVAVPADILRKNYMDNPKFLHYIINSLSDKFYAVCNNSSYNLVYPLINRLSSYLVEHITDKDYIVLNSSYIEIAQFLGTTYRHLNRILKELEAEAVIRCENKKIYIIDKEKLRELSKNLYIKSVEY</sequence>
<dbReference type="InterPro" id="IPR036390">
    <property type="entry name" value="WH_DNA-bd_sf"/>
</dbReference>
<dbReference type="RefSeq" id="WP_264851168.1">
    <property type="nucleotide sequence ID" value="NZ_BRXR01000001.1"/>
</dbReference>
<feature type="domain" description="HTH crp-type" evidence="5">
    <location>
        <begin position="149"/>
        <end position="215"/>
    </location>
</feature>
<dbReference type="EMBL" id="BRXR01000001">
    <property type="protein sequence ID" value="GLC31844.1"/>
    <property type="molecule type" value="Genomic_DNA"/>
</dbReference>
<evidence type="ECO:0000313" key="6">
    <source>
        <dbReference type="EMBL" id="GLC31844.1"/>
    </source>
</evidence>
<dbReference type="InterPro" id="IPR036388">
    <property type="entry name" value="WH-like_DNA-bd_sf"/>
</dbReference>
<dbReference type="SUPFAM" id="SSF46785">
    <property type="entry name" value="Winged helix' DNA-binding domain"/>
    <property type="match status" value="1"/>
</dbReference>
<comment type="caution">
    <text evidence="6">The sequence shown here is derived from an EMBL/GenBank/DDBJ whole genome shotgun (WGS) entry which is preliminary data.</text>
</comment>
<keyword evidence="2" id="KW-0238">DNA-binding</keyword>
<reference evidence="6 7" key="1">
    <citation type="journal article" date="2024" name="Int. J. Syst. Evol. Microbiol.">
        <title>Clostridium omnivorum sp. nov., isolated from anoxic soil under the treatment of reductive soil disinfestation.</title>
        <authorList>
            <person name="Ueki A."/>
            <person name="Tonouchi A."/>
            <person name="Kaku N."/>
            <person name="Honma S."/>
            <person name="Ueki K."/>
        </authorList>
    </citation>
    <scope>NUCLEOTIDE SEQUENCE [LARGE SCALE GENOMIC DNA]</scope>
    <source>
        <strain evidence="6 7">E14</strain>
    </source>
</reference>
<dbReference type="InterPro" id="IPR000595">
    <property type="entry name" value="cNMP-bd_dom"/>
</dbReference>
<gene>
    <name evidence="6" type="ORF">bsdE14_32540</name>
</gene>
<name>A0ABQ5N9G1_9CLOT</name>
<dbReference type="Gene3D" id="1.10.10.10">
    <property type="entry name" value="Winged helix-like DNA-binding domain superfamily/Winged helix DNA-binding domain"/>
    <property type="match status" value="1"/>
</dbReference>
<evidence type="ECO:0000256" key="1">
    <source>
        <dbReference type="ARBA" id="ARBA00023015"/>
    </source>
</evidence>
<dbReference type="Gene3D" id="2.60.120.10">
    <property type="entry name" value="Jelly Rolls"/>
    <property type="match status" value="1"/>
</dbReference>
<keyword evidence="1" id="KW-0805">Transcription regulation</keyword>
<evidence type="ECO:0000256" key="3">
    <source>
        <dbReference type="ARBA" id="ARBA00023163"/>
    </source>
</evidence>
<dbReference type="InterPro" id="IPR018490">
    <property type="entry name" value="cNMP-bd_dom_sf"/>
</dbReference>
<dbReference type="PROSITE" id="PS50042">
    <property type="entry name" value="CNMP_BINDING_3"/>
    <property type="match status" value="1"/>
</dbReference>
<dbReference type="CDD" id="cd00038">
    <property type="entry name" value="CAP_ED"/>
    <property type="match status" value="1"/>
</dbReference>
<evidence type="ECO:0000259" key="5">
    <source>
        <dbReference type="PROSITE" id="PS51063"/>
    </source>
</evidence>
<dbReference type="InterPro" id="IPR012318">
    <property type="entry name" value="HTH_CRP"/>
</dbReference>
<dbReference type="Proteomes" id="UP001208567">
    <property type="component" value="Unassembled WGS sequence"/>
</dbReference>
<organism evidence="6 7">
    <name type="scientific">Clostridium omnivorum</name>
    <dbReference type="NCBI Taxonomy" id="1604902"/>
    <lineage>
        <taxon>Bacteria</taxon>
        <taxon>Bacillati</taxon>
        <taxon>Bacillota</taxon>
        <taxon>Clostridia</taxon>
        <taxon>Eubacteriales</taxon>
        <taxon>Clostridiaceae</taxon>
        <taxon>Clostridium</taxon>
    </lineage>
</organism>
<evidence type="ECO:0000256" key="2">
    <source>
        <dbReference type="ARBA" id="ARBA00023125"/>
    </source>
</evidence>
<accession>A0ABQ5N9G1</accession>
<protein>
    <submittedName>
        <fullName evidence="6">Cyclic nucleotide-binding protein</fullName>
    </submittedName>
</protein>